<keyword evidence="4 10" id="KW-0813">Transport</keyword>
<comment type="function">
    <text evidence="1">Part of the binding-protein-dependent transport system for glutamine; probably responsible for the translocation of the substrate across the membrane.</text>
</comment>
<dbReference type="PANTHER" id="PTHR30614:SF20">
    <property type="entry name" value="GLUTAMINE TRANSPORT SYSTEM PERMEASE PROTEIN GLNP"/>
    <property type="match status" value="1"/>
</dbReference>
<sequence>MGLDFSVVPDYLDVIFLGALWTIAITVGAALLSFFGGIFFAVIALYAPILIRLPFRGFEWLFMGTPLLLQLFLIYFGLVQIGIDLPAFVAGVIGLGLHFAVYNSELIQTAIVAVDRGQMEAARTLGLSRGQALRKVVVPQAVRDVIPPIGNNMIALLKDSALVSVIGVTELTLSAQLAIGRTYRPFEFYVIAALFYYVINLGMEAVLRRIERRIQAAR</sequence>
<evidence type="ECO:0000256" key="9">
    <source>
        <dbReference type="ARBA" id="ARBA00023136"/>
    </source>
</evidence>
<name>A0A4R5V0U7_9RHOB</name>
<evidence type="ECO:0000256" key="4">
    <source>
        <dbReference type="ARBA" id="ARBA00022448"/>
    </source>
</evidence>
<keyword evidence="5" id="KW-1003">Cell membrane</keyword>
<dbReference type="Gene3D" id="1.10.3720.10">
    <property type="entry name" value="MetI-like"/>
    <property type="match status" value="1"/>
</dbReference>
<evidence type="ECO:0000256" key="2">
    <source>
        <dbReference type="ARBA" id="ARBA00004429"/>
    </source>
</evidence>
<dbReference type="Proteomes" id="UP000295301">
    <property type="component" value="Unassembled WGS sequence"/>
</dbReference>
<protein>
    <submittedName>
        <fullName evidence="12">Amino acid ABC transporter permease</fullName>
    </submittedName>
</protein>
<dbReference type="PROSITE" id="PS50928">
    <property type="entry name" value="ABC_TM1"/>
    <property type="match status" value="1"/>
</dbReference>
<accession>A0A4R5V0U7</accession>
<dbReference type="Pfam" id="PF00528">
    <property type="entry name" value="BPD_transp_1"/>
    <property type="match status" value="1"/>
</dbReference>
<dbReference type="GO" id="GO:0022857">
    <property type="term" value="F:transmembrane transporter activity"/>
    <property type="evidence" value="ECO:0007669"/>
    <property type="project" value="InterPro"/>
</dbReference>
<dbReference type="GO" id="GO:0043190">
    <property type="term" value="C:ATP-binding cassette (ABC) transporter complex"/>
    <property type="evidence" value="ECO:0007669"/>
    <property type="project" value="InterPro"/>
</dbReference>
<evidence type="ECO:0000256" key="1">
    <source>
        <dbReference type="ARBA" id="ARBA00003159"/>
    </source>
</evidence>
<dbReference type="AlphaFoldDB" id="A0A4R5V0U7"/>
<evidence type="ECO:0000313" key="13">
    <source>
        <dbReference type="Proteomes" id="UP000295301"/>
    </source>
</evidence>
<comment type="similarity">
    <text evidence="3">Belongs to the binding-protein-dependent transport system permease family. HisMQ subfamily.</text>
</comment>
<proteinExistence type="inferred from homology"/>
<dbReference type="InterPro" id="IPR035906">
    <property type="entry name" value="MetI-like_sf"/>
</dbReference>
<keyword evidence="13" id="KW-1185">Reference proteome</keyword>
<keyword evidence="8 10" id="KW-1133">Transmembrane helix</keyword>
<keyword evidence="9 10" id="KW-0472">Membrane</keyword>
<evidence type="ECO:0000256" key="3">
    <source>
        <dbReference type="ARBA" id="ARBA00010072"/>
    </source>
</evidence>
<dbReference type="EMBL" id="SMUV01000069">
    <property type="protein sequence ID" value="TDK45026.1"/>
    <property type="molecule type" value="Genomic_DNA"/>
</dbReference>
<keyword evidence="6 10" id="KW-0812">Transmembrane</keyword>
<dbReference type="InterPro" id="IPR010065">
    <property type="entry name" value="AA_ABC_transptr_permease_3TM"/>
</dbReference>
<gene>
    <name evidence="12" type="ORF">E1832_14220</name>
</gene>
<evidence type="ECO:0000256" key="7">
    <source>
        <dbReference type="ARBA" id="ARBA00022970"/>
    </source>
</evidence>
<feature type="transmembrane region" description="Helical" evidence="10">
    <location>
        <begin position="161"/>
        <end position="180"/>
    </location>
</feature>
<feature type="transmembrane region" description="Helical" evidence="10">
    <location>
        <begin position="58"/>
        <end position="79"/>
    </location>
</feature>
<reference evidence="12 13" key="1">
    <citation type="submission" date="2019-03" db="EMBL/GenBank/DDBJ databases">
        <title>Ruegeria lutea sp. nov., a novel strain, isolated from marine sediment, the Masan Bay, South Korea.</title>
        <authorList>
            <person name="Kim J."/>
            <person name="Kim D.-Y."/>
            <person name="Lee S.-S."/>
        </authorList>
    </citation>
    <scope>NUCLEOTIDE SEQUENCE [LARGE SCALE GENOMIC DNA]</scope>
    <source>
        <strain evidence="12 13">318-1</strain>
    </source>
</reference>
<dbReference type="RefSeq" id="WP_133360429.1">
    <property type="nucleotide sequence ID" value="NZ_SMUV01000069.1"/>
</dbReference>
<dbReference type="PANTHER" id="PTHR30614">
    <property type="entry name" value="MEMBRANE COMPONENT OF AMINO ACID ABC TRANSPORTER"/>
    <property type="match status" value="1"/>
</dbReference>
<dbReference type="InterPro" id="IPR000515">
    <property type="entry name" value="MetI-like"/>
</dbReference>
<keyword evidence="7" id="KW-0029">Amino-acid transport</keyword>
<feature type="transmembrane region" description="Helical" evidence="10">
    <location>
        <begin position="20"/>
        <end position="46"/>
    </location>
</feature>
<evidence type="ECO:0000256" key="10">
    <source>
        <dbReference type="RuleBase" id="RU363032"/>
    </source>
</evidence>
<evidence type="ECO:0000256" key="5">
    <source>
        <dbReference type="ARBA" id="ARBA00022475"/>
    </source>
</evidence>
<comment type="subcellular location">
    <subcellularLocation>
        <location evidence="2">Cell inner membrane</location>
        <topology evidence="2">Multi-pass membrane protein</topology>
    </subcellularLocation>
    <subcellularLocation>
        <location evidence="10">Cell membrane</location>
        <topology evidence="10">Multi-pass membrane protein</topology>
    </subcellularLocation>
</comment>
<feature type="transmembrane region" description="Helical" evidence="10">
    <location>
        <begin position="186"/>
        <end position="207"/>
    </location>
</feature>
<feature type="domain" description="ABC transmembrane type-1" evidence="11">
    <location>
        <begin position="19"/>
        <end position="207"/>
    </location>
</feature>
<dbReference type="GO" id="GO:0006865">
    <property type="term" value="P:amino acid transport"/>
    <property type="evidence" value="ECO:0007669"/>
    <property type="project" value="UniProtKB-KW"/>
</dbReference>
<organism evidence="12 13">
    <name type="scientific">Antarcticimicrobium luteum</name>
    <dbReference type="NCBI Taxonomy" id="2547397"/>
    <lineage>
        <taxon>Bacteria</taxon>
        <taxon>Pseudomonadati</taxon>
        <taxon>Pseudomonadota</taxon>
        <taxon>Alphaproteobacteria</taxon>
        <taxon>Rhodobacterales</taxon>
        <taxon>Paracoccaceae</taxon>
        <taxon>Antarcticimicrobium</taxon>
    </lineage>
</organism>
<dbReference type="InterPro" id="IPR043429">
    <property type="entry name" value="ArtM/GltK/GlnP/TcyL/YhdX-like"/>
</dbReference>
<comment type="caution">
    <text evidence="12">The sequence shown here is derived from an EMBL/GenBank/DDBJ whole genome shotgun (WGS) entry which is preliminary data.</text>
</comment>
<evidence type="ECO:0000313" key="12">
    <source>
        <dbReference type="EMBL" id="TDK45026.1"/>
    </source>
</evidence>
<dbReference type="CDD" id="cd06261">
    <property type="entry name" value="TM_PBP2"/>
    <property type="match status" value="1"/>
</dbReference>
<evidence type="ECO:0000259" key="11">
    <source>
        <dbReference type="PROSITE" id="PS50928"/>
    </source>
</evidence>
<evidence type="ECO:0000256" key="8">
    <source>
        <dbReference type="ARBA" id="ARBA00022989"/>
    </source>
</evidence>
<dbReference type="NCBIfam" id="TIGR01726">
    <property type="entry name" value="HEQRo_perm_3TM"/>
    <property type="match status" value="1"/>
</dbReference>
<dbReference type="SUPFAM" id="SSF161098">
    <property type="entry name" value="MetI-like"/>
    <property type="match status" value="1"/>
</dbReference>
<dbReference type="OrthoDB" id="9814550at2"/>
<evidence type="ECO:0000256" key="6">
    <source>
        <dbReference type="ARBA" id="ARBA00022692"/>
    </source>
</evidence>